<proteinExistence type="predicted"/>
<dbReference type="HOGENOM" id="CLU_043966_4_2_3"/>
<dbReference type="GO" id="GO:0009231">
    <property type="term" value="P:riboflavin biosynthetic process"/>
    <property type="evidence" value="ECO:0007669"/>
    <property type="project" value="InterPro"/>
</dbReference>
<dbReference type="eggNOG" id="COG0262">
    <property type="taxonomic scope" value="Bacteria"/>
</dbReference>
<dbReference type="Proteomes" id="UP000010471">
    <property type="component" value="Chromosome"/>
</dbReference>
<dbReference type="PATRIC" id="fig|1173027.3.peg.2276"/>
<dbReference type="GO" id="GO:0008703">
    <property type="term" value="F:5-amino-6-(5-phosphoribosylamino)uracil reductase activity"/>
    <property type="evidence" value="ECO:0007669"/>
    <property type="project" value="InterPro"/>
</dbReference>
<organism evidence="2 3">
    <name type="scientific">Allocoleopsis franciscana PCC 7113</name>
    <dbReference type="NCBI Taxonomy" id="1173027"/>
    <lineage>
        <taxon>Bacteria</taxon>
        <taxon>Bacillati</taxon>
        <taxon>Cyanobacteriota</taxon>
        <taxon>Cyanophyceae</taxon>
        <taxon>Coleofasciculales</taxon>
        <taxon>Coleofasciculaceae</taxon>
        <taxon>Allocoleopsis</taxon>
        <taxon>Allocoleopsis franciscana</taxon>
    </lineage>
</organism>
<dbReference type="PANTHER" id="PTHR38011">
    <property type="entry name" value="DIHYDROFOLATE REDUCTASE FAMILY PROTEIN (AFU_ORTHOLOGUE AFUA_8G06820)"/>
    <property type="match status" value="1"/>
</dbReference>
<gene>
    <name evidence="2" type="ORF">Mic7113_2080</name>
</gene>
<name>K9WEC9_9CYAN</name>
<evidence type="ECO:0000313" key="2">
    <source>
        <dbReference type="EMBL" id="AFZ17897.1"/>
    </source>
</evidence>
<evidence type="ECO:0000313" key="3">
    <source>
        <dbReference type="Proteomes" id="UP000010471"/>
    </source>
</evidence>
<dbReference type="SUPFAM" id="SSF53597">
    <property type="entry name" value="Dihydrofolate reductase-like"/>
    <property type="match status" value="1"/>
</dbReference>
<dbReference type="Pfam" id="PF01872">
    <property type="entry name" value="RibD_C"/>
    <property type="match status" value="1"/>
</dbReference>
<dbReference type="EMBL" id="CP003630">
    <property type="protein sequence ID" value="AFZ17897.1"/>
    <property type="molecule type" value="Genomic_DNA"/>
</dbReference>
<sequence length="175" mass="19390">MIVAEYILQVATSVDGYIARLNGSIDWLPVPEEGGEDYGYTKFFNSIEALVMGSTTYEQVLDFGDWPYPGKFSYVLTSRNLSTTRTDVYFVKGGVEEVVEDVKKKGYKRVWLVGGGKVAASFMEQGLVSEYIIGVIPIILGAGISLYQSVPEQNLDLIETNAYSSGVVGLRYRKR</sequence>
<dbReference type="AlphaFoldDB" id="K9WEC9"/>
<dbReference type="Gene3D" id="3.40.430.10">
    <property type="entry name" value="Dihydrofolate Reductase, subunit A"/>
    <property type="match status" value="1"/>
</dbReference>
<dbReference type="RefSeq" id="WP_015182049.1">
    <property type="nucleotide sequence ID" value="NC_019738.1"/>
</dbReference>
<dbReference type="InterPro" id="IPR024072">
    <property type="entry name" value="DHFR-like_dom_sf"/>
</dbReference>
<dbReference type="PANTHER" id="PTHR38011:SF11">
    <property type="entry name" value="2,5-DIAMINO-6-RIBOSYLAMINO-4(3H)-PYRIMIDINONE 5'-PHOSPHATE REDUCTASE"/>
    <property type="match status" value="1"/>
</dbReference>
<feature type="domain" description="Bacterial bifunctional deaminase-reductase C-terminal" evidence="1">
    <location>
        <begin position="7"/>
        <end position="168"/>
    </location>
</feature>
<dbReference type="OrthoDB" id="195113at2"/>
<reference evidence="2 3" key="1">
    <citation type="submission" date="2012-06" db="EMBL/GenBank/DDBJ databases">
        <title>Finished chromosome of genome of Microcoleus sp. PCC 7113.</title>
        <authorList>
            <consortium name="US DOE Joint Genome Institute"/>
            <person name="Gugger M."/>
            <person name="Coursin T."/>
            <person name="Rippka R."/>
            <person name="Tandeau De Marsac N."/>
            <person name="Huntemann M."/>
            <person name="Wei C.-L."/>
            <person name="Han J."/>
            <person name="Detter J.C."/>
            <person name="Han C."/>
            <person name="Tapia R."/>
            <person name="Chen A."/>
            <person name="Kyrpides N."/>
            <person name="Mavromatis K."/>
            <person name="Markowitz V."/>
            <person name="Szeto E."/>
            <person name="Ivanova N."/>
            <person name="Pagani I."/>
            <person name="Pati A."/>
            <person name="Goodwin L."/>
            <person name="Nordberg H.P."/>
            <person name="Cantor M.N."/>
            <person name="Hua S.X."/>
            <person name="Woyke T."/>
            <person name="Kerfeld C.A."/>
        </authorList>
    </citation>
    <scope>NUCLEOTIDE SEQUENCE [LARGE SCALE GENOMIC DNA]</scope>
    <source>
        <strain evidence="2 3">PCC 7113</strain>
    </source>
</reference>
<dbReference type="InterPro" id="IPR002734">
    <property type="entry name" value="RibDG_C"/>
</dbReference>
<protein>
    <submittedName>
        <fullName evidence="2">Dihydrofolate reductase</fullName>
    </submittedName>
</protein>
<dbReference type="STRING" id="1173027.Mic7113_2080"/>
<accession>K9WEC9</accession>
<dbReference type="KEGG" id="mic:Mic7113_2080"/>
<keyword evidence="3" id="KW-1185">Reference proteome</keyword>
<dbReference type="InterPro" id="IPR050765">
    <property type="entry name" value="Riboflavin_Biosynth_HTPR"/>
</dbReference>
<evidence type="ECO:0000259" key="1">
    <source>
        <dbReference type="Pfam" id="PF01872"/>
    </source>
</evidence>